<protein>
    <submittedName>
        <fullName evidence="2">DUF397 domain-containing protein</fullName>
    </submittedName>
</protein>
<dbReference type="Pfam" id="PF04149">
    <property type="entry name" value="DUF397"/>
    <property type="match status" value="1"/>
</dbReference>
<dbReference type="RefSeq" id="WP_132482515.1">
    <property type="nucleotide sequence ID" value="NZ_SMKW01000006.1"/>
</dbReference>
<sequence>MDQTQLRWRKSSRSAPQGQCVEVAANLPGVCAVRDSKNPAGTPLVFGASAFATFLNAAKAGRFDRIA</sequence>
<name>A0A4R4Z9K5_9PSEU</name>
<feature type="domain" description="DUF397" evidence="1">
    <location>
        <begin position="6"/>
        <end position="59"/>
    </location>
</feature>
<keyword evidence="3" id="KW-1185">Reference proteome</keyword>
<reference evidence="2 3" key="1">
    <citation type="submission" date="2019-03" db="EMBL/GenBank/DDBJ databases">
        <title>Draft genome sequences of novel Actinobacteria.</title>
        <authorList>
            <person name="Sahin N."/>
            <person name="Ay H."/>
            <person name="Saygin H."/>
        </authorList>
    </citation>
    <scope>NUCLEOTIDE SEQUENCE [LARGE SCALE GENOMIC DNA]</scope>
    <source>
        <strain evidence="2 3">7K502</strain>
    </source>
</reference>
<comment type="caution">
    <text evidence="2">The sequence shown here is derived from an EMBL/GenBank/DDBJ whole genome shotgun (WGS) entry which is preliminary data.</text>
</comment>
<evidence type="ECO:0000313" key="3">
    <source>
        <dbReference type="Proteomes" id="UP000294947"/>
    </source>
</evidence>
<proteinExistence type="predicted"/>
<organism evidence="2 3">
    <name type="scientific">Saccharopolyspora elongata</name>
    <dbReference type="NCBI Taxonomy" id="2530387"/>
    <lineage>
        <taxon>Bacteria</taxon>
        <taxon>Bacillati</taxon>
        <taxon>Actinomycetota</taxon>
        <taxon>Actinomycetes</taxon>
        <taxon>Pseudonocardiales</taxon>
        <taxon>Pseudonocardiaceae</taxon>
        <taxon>Saccharopolyspora</taxon>
    </lineage>
</organism>
<accession>A0A4R4Z9K5</accession>
<dbReference type="OrthoDB" id="4558943at2"/>
<dbReference type="InterPro" id="IPR007278">
    <property type="entry name" value="DUF397"/>
</dbReference>
<gene>
    <name evidence="2" type="ORF">E1288_07260</name>
</gene>
<dbReference type="EMBL" id="SMKW01000006">
    <property type="protein sequence ID" value="TDD54380.1"/>
    <property type="molecule type" value="Genomic_DNA"/>
</dbReference>
<dbReference type="Proteomes" id="UP000294947">
    <property type="component" value="Unassembled WGS sequence"/>
</dbReference>
<dbReference type="AlphaFoldDB" id="A0A4R4Z9K5"/>
<evidence type="ECO:0000259" key="1">
    <source>
        <dbReference type="Pfam" id="PF04149"/>
    </source>
</evidence>
<evidence type="ECO:0000313" key="2">
    <source>
        <dbReference type="EMBL" id="TDD54380.1"/>
    </source>
</evidence>